<dbReference type="EMBL" id="JAROKS010000204">
    <property type="protein sequence ID" value="KAK1784403.1"/>
    <property type="molecule type" value="Genomic_DNA"/>
</dbReference>
<gene>
    <name evidence="2" type="ORF">P4O66_013942</name>
</gene>
<dbReference type="Proteomes" id="UP001239994">
    <property type="component" value="Unassembled WGS sequence"/>
</dbReference>
<evidence type="ECO:0000313" key="3">
    <source>
        <dbReference type="Proteomes" id="UP001239994"/>
    </source>
</evidence>
<name>A0AAD8YQX3_9TELE</name>
<accession>A0AAD8YQX3</accession>
<proteinExistence type="predicted"/>
<protein>
    <submittedName>
        <fullName evidence="2">Uncharacterized protein</fullName>
    </submittedName>
</protein>
<keyword evidence="3" id="KW-1185">Reference proteome</keyword>
<evidence type="ECO:0000313" key="2">
    <source>
        <dbReference type="EMBL" id="KAK1784403.1"/>
    </source>
</evidence>
<comment type="caution">
    <text evidence="2">The sequence shown here is derived from an EMBL/GenBank/DDBJ whole genome shotgun (WGS) entry which is preliminary data.</text>
</comment>
<organism evidence="2 3">
    <name type="scientific">Electrophorus voltai</name>
    <dbReference type="NCBI Taxonomy" id="2609070"/>
    <lineage>
        <taxon>Eukaryota</taxon>
        <taxon>Metazoa</taxon>
        <taxon>Chordata</taxon>
        <taxon>Craniata</taxon>
        <taxon>Vertebrata</taxon>
        <taxon>Euteleostomi</taxon>
        <taxon>Actinopterygii</taxon>
        <taxon>Neopterygii</taxon>
        <taxon>Teleostei</taxon>
        <taxon>Ostariophysi</taxon>
        <taxon>Gymnotiformes</taxon>
        <taxon>Gymnotoidei</taxon>
        <taxon>Gymnotidae</taxon>
        <taxon>Electrophorus</taxon>
    </lineage>
</organism>
<evidence type="ECO:0000256" key="1">
    <source>
        <dbReference type="SAM" id="MobiDB-lite"/>
    </source>
</evidence>
<dbReference type="AlphaFoldDB" id="A0AAD8YQX3"/>
<sequence length="120" mass="12293">MEVQAVLYGDPPTDNDVQSAVSKNDKPPAPKIPPRSLGLLPAYLDSNCPLCSFVPVPVSVHHIACPSCFVPPCGCACQCVCPYVCCHPGPCLPPSVLLALAHVGLLGPPALPFGVGAVAP</sequence>
<reference evidence="2" key="1">
    <citation type="submission" date="2023-03" db="EMBL/GenBank/DDBJ databases">
        <title>Electrophorus voltai genome.</title>
        <authorList>
            <person name="Bian C."/>
        </authorList>
    </citation>
    <scope>NUCLEOTIDE SEQUENCE</scope>
    <source>
        <strain evidence="2">CB-2022</strain>
        <tissue evidence="2">Muscle</tissue>
    </source>
</reference>
<feature type="region of interest" description="Disordered" evidence="1">
    <location>
        <begin position="1"/>
        <end position="31"/>
    </location>
</feature>